<protein>
    <submittedName>
        <fullName evidence="2">Uncharacterized protein</fullName>
    </submittedName>
</protein>
<evidence type="ECO:0000256" key="1">
    <source>
        <dbReference type="SAM" id="Phobius"/>
    </source>
</evidence>
<gene>
    <name evidence="2" type="primary">ORF128875</name>
</gene>
<feature type="transmembrane region" description="Helical" evidence="1">
    <location>
        <begin position="54"/>
        <end position="73"/>
    </location>
</feature>
<keyword evidence="1" id="KW-0472">Membrane</keyword>
<reference evidence="2" key="1">
    <citation type="submission" date="2014-12" db="EMBL/GenBank/DDBJ databases">
        <title>Insight into the proteome of Arion vulgaris.</title>
        <authorList>
            <person name="Aradska J."/>
            <person name="Bulat T."/>
            <person name="Smidak R."/>
            <person name="Sarate P."/>
            <person name="Gangsoo J."/>
            <person name="Sialana F."/>
            <person name="Bilban M."/>
            <person name="Lubec G."/>
        </authorList>
    </citation>
    <scope>NUCLEOTIDE SEQUENCE</scope>
    <source>
        <tissue evidence="2">Skin</tissue>
    </source>
</reference>
<keyword evidence="1" id="KW-0812">Transmembrane</keyword>
<proteinExistence type="predicted"/>
<accession>A0A0B7AMZ1</accession>
<name>A0A0B7AMZ1_9EUPU</name>
<keyword evidence="1" id="KW-1133">Transmembrane helix</keyword>
<evidence type="ECO:0000313" key="2">
    <source>
        <dbReference type="EMBL" id="CEK81957.1"/>
    </source>
</evidence>
<sequence>TEQELLWSLTSYSSTVVGWAYHTSEMICVYVCGNMMTVSTLESDQIKYTPYIKYLFGLAVSIPLSTFVSVRILRGQSLTHTYIYTVVCSHLFGYLKRRKRVAL</sequence>
<feature type="non-terminal residue" evidence="2">
    <location>
        <position position="1"/>
    </location>
</feature>
<organism evidence="2">
    <name type="scientific">Arion vulgaris</name>
    <dbReference type="NCBI Taxonomy" id="1028688"/>
    <lineage>
        <taxon>Eukaryota</taxon>
        <taxon>Metazoa</taxon>
        <taxon>Spiralia</taxon>
        <taxon>Lophotrochozoa</taxon>
        <taxon>Mollusca</taxon>
        <taxon>Gastropoda</taxon>
        <taxon>Heterobranchia</taxon>
        <taxon>Euthyneura</taxon>
        <taxon>Panpulmonata</taxon>
        <taxon>Eupulmonata</taxon>
        <taxon>Stylommatophora</taxon>
        <taxon>Helicina</taxon>
        <taxon>Arionoidea</taxon>
        <taxon>Arionidae</taxon>
        <taxon>Arion</taxon>
    </lineage>
</organism>
<dbReference type="EMBL" id="HACG01035092">
    <property type="protein sequence ID" value="CEK81957.1"/>
    <property type="molecule type" value="Transcribed_RNA"/>
</dbReference>
<feature type="transmembrane region" description="Helical" evidence="1">
    <location>
        <begin position="79"/>
        <end position="95"/>
    </location>
</feature>
<dbReference type="AlphaFoldDB" id="A0A0B7AMZ1"/>
<feature type="transmembrane region" description="Helical" evidence="1">
    <location>
        <begin position="12"/>
        <end position="33"/>
    </location>
</feature>